<feature type="domain" description="Tripartite ATP-independent periplasmic transporters DctQ component" evidence="10">
    <location>
        <begin position="30"/>
        <end position="156"/>
    </location>
</feature>
<dbReference type="InterPro" id="IPR055348">
    <property type="entry name" value="DctQ"/>
</dbReference>
<dbReference type="Pfam" id="PF04290">
    <property type="entry name" value="DctQ"/>
    <property type="match status" value="1"/>
</dbReference>
<evidence type="ECO:0000256" key="5">
    <source>
        <dbReference type="ARBA" id="ARBA00022692"/>
    </source>
</evidence>
<dbReference type="OrthoDB" id="4964541at2"/>
<feature type="transmembrane region" description="Helical" evidence="9">
    <location>
        <begin position="133"/>
        <end position="155"/>
    </location>
</feature>
<name>A0A2P1PTW4_9GAMM</name>
<comment type="subcellular location">
    <subcellularLocation>
        <location evidence="1 9">Cell inner membrane</location>
        <topology evidence="1 9">Multi-pass membrane protein</topology>
    </subcellularLocation>
</comment>
<dbReference type="Proteomes" id="UP000241074">
    <property type="component" value="Chromosome"/>
</dbReference>
<evidence type="ECO:0000256" key="1">
    <source>
        <dbReference type="ARBA" id="ARBA00004429"/>
    </source>
</evidence>
<evidence type="ECO:0000256" key="7">
    <source>
        <dbReference type="ARBA" id="ARBA00023136"/>
    </source>
</evidence>
<dbReference type="EMBL" id="CP027860">
    <property type="protein sequence ID" value="AVP98270.1"/>
    <property type="molecule type" value="Genomic_DNA"/>
</dbReference>
<feature type="transmembrane region" description="Helical" evidence="9">
    <location>
        <begin position="22"/>
        <end position="44"/>
    </location>
</feature>
<proteinExistence type="inferred from homology"/>
<dbReference type="GO" id="GO:0015740">
    <property type="term" value="P:C4-dicarboxylate transport"/>
    <property type="evidence" value="ECO:0007669"/>
    <property type="project" value="TreeGrafter"/>
</dbReference>
<sequence length="162" mass="17084">MNTDANRGLQKLDQLARLSNGAAALALAGMAITQTWQVFARYVLHHAPPWTEPLTLILLATTLAFGAAASVHQHGHFRFPLLVALLPMFWQRACHRLSAACVLVIGVAMTIGAGTLAVEGFDIRMAGTMLPQSAAFVPLALGGALMALFALPQIWSGQGAAS</sequence>
<comment type="subunit">
    <text evidence="9">The complex comprises the extracytoplasmic solute receptor protein and the two transmembrane proteins.</text>
</comment>
<evidence type="ECO:0000256" key="9">
    <source>
        <dbReference type="RuleBase" id="RU369079"/>
    </source>
</evidence>
<keyword evidence="3" id="KW-1003">Cell membrane</keyword>
<dbReference type="PANTHER" id="PTHR35011:SF11">
    <property type="entry name" value="TRAP TRANSPORTER SMALL PERMEASE PROTEIN"/>
    <property type="match status" value="1"/>
</dbReference>
<keyword evidence="12" id="KW-1185">Reference proteome</keyword>
<evidence type="ECO:0000256" key="2">
    <source>
        <dbReference type="ARBA" id="ARBA00022448"/>
    </source>
</evidence>
<evidence type="ECO:0000256" key="4">
    <source>
        <dbReference type="ARBA" id="ARBA00022519"/>
    </source>
</evidence>
<evidence type="ECO:0000256" key="3">
    <source>
        <dbReference type="ARBA" id="ARBA00022475"/>
    </source>
</evidence>
<evidence type="ECO:0000313" key="11">
    <source>
        <dbReference type="EMBL" id="AVP98270.1"/>
    </source>
</evidence>
<evidence type="ECO:0000313" key="12">
    <source>
        <dbReference type="Proteomes" id="UP000241074"/>
    </source>
</evidence>
<feature type="transmembrane region" description="Helical" evidence="9">
    <location>
        <begin position="56"/>
        <end position="77"/>
    </location>
</feature>
<dbReference type="RefSeq" id="WP_106892190.1">
    <property type="nucleotide sequence ID" value="NZ_CP027860.1"/>
</dbReference>
<dbReference type="InterPro" id="IPR007387">
    <property type="entry name" value="TRAP_DctQ"/>
</dbReference>
<comment type="function">
    <text evidence="9">Part of the tripartite ATP-independent periplasmic (TRAP) transport system.</text>
</comment>
<comment type="similarity">
    <text evidence="8 9">Belongs to the TRAP transporter small permease family.</text>
</comment>
<protein>
    <recommendedName>
        <fullName evidence="9">TRAP transporter small permease protein</fullName>
    </recommendedName>
</protein>
<dbReference type="GO" id="GO:0005886">
    <property type="term" value="C:plasma membrane"/>
    <property type="evidence" value="ECO:0007669"/>
    <property type="project" value="UniProtKB-SubCell"/>
</dbReference>
<evidence type="ECO:0000256" key="8">
    <source>
        <dbReference type="ARBA" id="ARBA00038436"/>
    </source>
</evidence>
<dbReference type="GO" id="GO:0022857">
    <property type="term" value="F:transmembrane transporter activity"/>
    <property type="evidence" value="ECO:0007669"/>
    <property type="project" value="UniProtKB-UniRule"/>
</dbReference>
<keyword evidence="2 9" id="KW-0813">Transport</keyword>
<reference evidence="11 12" key="2">
    <citation type="submission" date="2018-03" db="EMBL/GenBank/DDBJ databases">
        <authorList>
            <person name="Keele B.F."/>
        </authorList>
    </citation>
    <scope>NUCLEOTIDE SEQUENCE [LARGE SCALE GENOMIC DNA]</scope>
    <source>
        <strain evidence="11 12">D13</strain>
    </source>
</reference>
<organism evidence="11 12">
    <name type="scientific">Ahniella affigens</name>
    <dbReference type="NCBI Taxonomy" id="2021234"/>
    <lineage>
        <taxon>Bacteria</taxon>
        <taxon>Pseudomonadati</taxon>
        <taxon>Pseudomonadota</taxon>
        <taxon>Gammaproteobacteria</taxon>
        <taxon>Lysobacterales</taxon>
        <taxon>Rhodanobacteraceae</taxon>
        <taxon>Ahniella</taxon>
    </lineage>
</organism>
<keyword evidence="6 9" id="KW-1133">Transmembrane helix</keyword>
<keyword evidence="5 9" id="KW-0812">Transmembrane</keyword>
<dbReference type="PANTHER" id="PTHR35011">
    <property type="entry name" value="2,3-DIKETO-L-GULONATE TRAP TRANSPORTER SMALL PERMEASE PROTEIN YIAM"/>
    <property type="match status" value="1"/>
</dbReference>
<keyword evidence="4 9" id="KW-0997">Cell inner membrane</keyword>
<accession>A0A2P1PTW4</accession>
<gene>
    <name evidence="11" type="ORF">C7S18_14185</name>
</gene>
<evidence type="ECO:0000256" key="6">
    <source>
        <dbReference type="ARBA" id="ARBA00022989"/>
    </source>
</evidence>
<dbReference type="AlphaFoldDB" id="A0A2P1PTW4"/>
<dbReference type="KEGG" id="xba:C7S18_14185"/>
<evidence type="ECO:0000259" key="10">
    <source>
        <dbReference type="Pfam" id="PF04290"/>
    </source>
</evidence>
<reference evidence="11 12" key="1">
    <citation type="submission" date="2018-03" db="EMBL/GenBank/DDBJ databases">
        <title>Ahniella affigens gen. nov., sp. nov., a gammaproteobacterium isolated from sandy soil near a stream.</title>
        <authorList>
            <person name="Ko Y."/>
            <person name="Kim J.-H."/>
        </authorList>
    </citation>
    <scope>NUCLEOTIDE SEQUENCE [LARGE SCALE GENOMIC DNA]</scope>
    <source>
        <strain evidence="11 12">D13</strain>
    </source>
</reference>
<keyword evidence="7 9" id="KW-0472">Membrane</keyword>
<feature type="transmembrane region" description="Helical" evidence="9">
    <location>
        <begin position="97"/>
        <end position="121"/>
    </location>
</feature>